<gene>
    <name evidence="1" type="ORF">WG66_2311</name>
</gene>
<proteinExistence type="predicted"/>
<evidence type="ECO:0000313" key="2">
    <source>
        <dbReference type="Proteomes" id="UP000054988"/>
    </source>
</evidence>
<evidence type="ECO:0000313" key="1">
    <source>
        <dbReference type="EMBL" id="KTB45113.1"/>
    </source>
</evidence>
<dbReference type="AlphaFoldDB" id="A0A0W0G963"/>
<accession>A0A0W0G963</accession>
<reference evidence="1 2" key="1">
    <citation type="submission" date="2015-12" db="EMBL/GenBank/DDBJ databases">
        <title>Draft genome sequence of Moniliophthora roreri, the causal agent of frosty pod rot of cacao.</title>
        <authorList>
            <person name="Aime M.C."/>
            <person name="Diaz-Valderrama J.R."/>
            <person name="Kijpornyongpan T."/>
            <person name="Phillips-Mora W."/>
        </authorList>
    </citation>
    <scope>NUCLEOTIDE SEQUENCE [LARGE SCALE GENOMIC DNA]</scope>
    <source>
        <strain evidence="1 2">MCA 2952</strain>
    </source>
</reference>
<comment type="caution">
    <text evidence="1">The sequence shown here is derived from an EMBL/GenBank/DDBJ whole genome shotgun (WGS) entry which is preliminary data.</text>
</comment>
<dbReference type="eggNOG" id="ENOG502R10S">
    <property type="taxonomic scope" value="Eukaryota"/>
</dbReference>
<organism evidence="1 2">
    <name type="scientific">Moniliophthora roreri</name>
    <name type="common">Frosty pod rot fungus</name>
    <name type="synonym">Monilia roreri</name>
    <dbReference type="NCBI Taxonomy" id="221103"/>
    <lineage>
        <taxon>Eukaryota</taxon>
        <taxon>Fungi</taxon>
        <taxon>Dikarya</taxon>
        <taxon>Basidiomycota</taxon>
        <taxon>Agaricomycotina</taxon>
        <taxon>Agaricomycetes</taxon>
        <taxon>Agaricomycetidae</taxon>
        <taxon>Agaricales</taxon>
        <taxon>Marasmiineae</taxon>
        <taxon>Marasmiaceae</taxon>
        <taxon>Moniliophthora</taxon>
    </lineage>
</organism>
<dbReference type="EMBL" id="LATX01000775">
    <property type="protein sequence ID" value="KTB45113.1"/>
    <property type="molecule type" value="Genomic_DNA"/>
</dbReference>
<sequence>MSSSTTSDDNFGPVINTLTALVKDWLQSLVDSLQTYRHLVGVPPPHPSYPLPADFPFGSLSQVFHWVQIFDDVNQVNRSFRVRMSLFEGRTDRWEPLLWSVHSGNVVLGSVELDRRLYADQSVVSIDPIFILESLIHATTFHRKIVVSSRIVLLAPTSAAPPSASYIWTEIFEIRRSDNNELIKELGRRSTMSQPRFCPTCRVWLPQAGPPYCLQHLP</sequence>
<dbReference type="Proteomes" id="UP000054988">
    <property type="component" value="Unassembled WGS sequence"/>
</dbReference>
<name>A0A0W0G963_MONRR</name>
<protein>
    <submittedName>
        <fullName evidence="1">Uncharacterized protein</fullName>
    </submittedName>
</protein>